<evidence type="ECO:0000256" key="3">
    <source>
        <dbReference type="ARBA" id="ARBA00022475"/>
    </source>
</evidence>
<dbReference type="RefSeq" id="WP_185986120.1">
    <property type="nucleotide sequence ID" value="NZ_BAAALZ010000002.1"/>
</dbReference>
<keyword evidence="2" id="KW-0813">Transport</keyword>
<comment type="caution">
    <text evidence="9">The sequence shown here is derived from an EMBL/GenBank/DDBJ whole genome shotgun (WGS) entry which is preliminary data.</text>
</comment>
<feature type="transmembrane region" description="Helical" evidence="7">
    <location>
        <begin position="314"/>
        <end position="333"/>
    </location>
</feature>
<feature type="transmembrane region" description="Helical" evidence="7">
    <location>
        <begin position="194"/>
        <end position="213"/>
    </location>
</feature>
<feature type="transmembrane region" description="Helical" evidence="7">
    <location>
        <begin position="406"/>
        <end position="427"/>
    </location>
</feature>
<feature type="transmembrane region" description="Helical" evidence="7">
    <location>
        <begin position="60"/>
        <end position="83"/>
    </location>
</feature>
<dbReference type="GO" id="GO:0022857">
    <property type="term" value="F:transmembrane transporter activity"/>
    <property type="evidence" value="ECO:0007669"/>
    <property type="project" value="InterPro"/>
</dbReference>
<dbReference type="CDD" id="cd17369">
    <property type="entry name" value="MFS_ShiA_like"/>
    <property type="match status" value="1"/>
</dbReference>
<feature type="transmembrane region" description="Helical" evidence="7">
    <location>
        <begin position="339"/>
        <end position="363"/>
    </location>
</feature>
<evidence type="ECO:0000256" key="5">
    <source>
        <dbReference type="ARBA" id="ARBA00022989"/>
    </source>
</evidence>
<feature type="transmembrane region" description="Helical" evidence="7">
    <location>
        <begin position="284"/>
        <end position="302"/>
    </location>
</feature>
<evidence type="ECO:0000256" key="1">
    <source>
        <dbReference type="ARBA" id="ARBA00004651"/>
    </source>
</evidence>
<dbReference type="Proteomes" id="UP000586095">
    <property type="component" value="Unassembled WGS sequence"/>
</dbReference>
<comment type="subcellular location">
    <subcellularLocation>
        <location evidence="1">Cell membrane</location>
        <topology evidence="1">Multi-pass membrane protein</topology>
    </subcellularLocation>
</comment>
<evidence type="ECO:0000313" key="10">
    <source>
        <dbReference type="Proteomes" id="UP000586095"/>
    </source>
</evidence>
<sequence length="448" mass="46537">MNPEAALRPAEDTSTPRRPRMVRTAVVVGTALEHYDFFLYGTAAALVFNTQYFASDNPLVASLAAFATFAVGFAARPLGAVIFGHLGDTLGRRATLIFTLVLIGVSTGLIGVIPNQDVIGIMAPIALVTLRFLQGISFGGEWAGAVTLASEHAPKGKEGLYASLPQLGSPIGNIISSGAFLALGTLPPDAFQAWGWRIPFLAAFPLLGVALWVRTLVDESPAFKNATQANLIQKVPAWQVVRRAPGRMFTAAAVAFVSIGGFFLVTTFAISYGTGTVGLSSSTMLTATLSAAALQIVTVLVTGSVADRIDPIKLATWGCAVTAVLAFPAILALSSGSPVLAIVAIIVIVQPIAVAYAVTGVILPELFHTSIRYSGVALGFNIAGFVGGFVPMIATSLLIVSGSKSWPISVLLLVIALISLAGVRIANRLIPPMGRRRTGSAAEAAQAE</sequence>
<dbReference type="InterPro" id="IPR020846">
    <property type="entry name" value="MFS_dom"/>
</dbReference>
<dbReference type="SUPFAM" id="SSF103473">
    <property type="entry name" value="MFS general substrate transporter"/>
    <property type="match status" value="1"/>
</dbReference>
<feature type="transmembrane region" description="Helical" evidence="7">
    <location>
        <begin position="375"/>
        <end position="400"/>
    </location>
</feature>
<feature type="domain" description="Major facilitator superfamily (MFS) profile" evidence="8">
    <location>
        <begin position="22"/>
        <end position="434"/>
    </location>
</feature>
<dbReference type="Pfam" id="PF07690">
    <property type="entry name" value="MFS_1"/>
    <property type="match status" value="1"/>
</dbReference>
<feature type="transmembrane region" description="Helical" evidence="7">
    <location>
        <begin position="160"/>
        <end position="182"/>
    </location>
</feature>
<dbReference type="GO" id="GO:0005886">
    <property type="term" value="C:plasma membrane"/>
    <property type="evidence" value="ECO:0007669"/>
    <property type="project" value="UniProtKB-SubCell"/>
</dbReference>
<organism evidence="9 10">
    <name type="scientific">Leucobacter aridicollis</name>
    <dbReference type="NCBI Taxonomy" id="283878"/>
    <lineage>
        <taxon>Bacteria</taxon>
        <taxon>Bacillati</taxon>
        <taxon>Actinomycetota</taxon>
        <taxon>Actinomycetes</taxon>
        <taxon>Micrococcales</taxon>
        <taxon>Microbacteriaceae</taxon>
        <taxon>Leucobacter</taxon>
    </lineage>
</organism>
<dbReference type="AlphaFoldDB" id="A0A852QTX6"/>
<dbReference type="PANTHER" id="PTHR43045">
    <property type="entry name" value="SHIKIMATE TRANSPORTER"/>
    <property type="match status" value="1"/>
</dbReference>
<name>A0A852QTX6_9MICO</name>
<reference evidence="9 10" key="1">
    <citation type="submission" date="2020-07" db="EMBL/GenBank/DDBJ databases">
        <title>Sequencing the genomes of 1000 actinobacteria strains.</title>
        <authorList>
            <person name="Klenk H.-P."/>
        </authorList>
    </citation>
    <scope>NUCLEOTIDE SEQUENCE [LARGE SCALE GENOMIC DNA]</scope>
    <source>
        <strain evidence="9 10">DSM 17380</strain>
    </source>
</reference>
<dbReference type="Gene3D" id="1.20.1250.20">
    <property type="entry name" value="MFS general substrate transporter like domains"/>
    <property type="match status" value="1"/>
</dbReference>
<dbReference type="PANTHER" id="PTHR43045:SF1">
    <property type="entry name" value="SHIKIMATE TRANSPORTER"/>
    <property type="match status" value="1"/>
</dbReference>
<protein>
    <submittedName>
        <fullName evidence="9">MFS family permease</fullName>
    </submittedName>
</protein>
<feature type="transmembrane region" description="Helical" evidence="7">
    <location>
        <begin position="25"/>
        <end position="48"/>
    </location>
</feature>
<dbReference type="InterPro" id="IPR036259">
    <property type="entry name" value="MFS_trans_sf"/>
</dbReference>
<feature type="transmembrane region" description="Helical" evidence="7">
    <location>
        <begin position="95"/>
        <end position="113"/>
    </location>
</feature>
<dbReference type="PROSITE" id="PS50850">
    <property type="entry name" value="MFS"/>
    <property type="match status" value="1"/>
</dbReference>
<evidence type="ECO:0000256" key="6">
    <source>
        <dbReference type="ARBA" id="ARBA00023136"/>
    </source>
</evidence>
<gene>
    <name evidence="9" type="ORF">BJ960_000506</name>
</gene>
<accession>A0A852QTX6</accession>
<keyword evidence="6 7" id="KW-0472">Membrane</keyword>
<dbReference type="InterPro" id="IPR011701">
    <property type="entry name" value="MFS"/>
</dbReference>
<keyword evidence="10" id="KW-1185">Reference proteome</keyword>
<dbReference type="EMBL" id="JACCBD010000001">
    <property type="protein sequence ID" value="NYD25703.1"/>
    <property type="molecule type" value="Genomic_DNA"/>
</dbReference>
<evidence type="ECO:0000313" key="9">
    <source>
        <dbReference type="EMBL" id="NYD25703.1"/>
    </source>
</evidence>
<evidence type="ECO:0000259" key="8">
    <source>
        <dbReference type="PROSITE" id="PS50850"/>
    </source>
</evidence>
<feature type="transmembrane region" description="Helical" evidence="7">
    <location>
        <begin position="249"/>
        <end position="272"/>
    </location>
</feature>
<proteinExistence type="predicted"/>
<evidence type="ECO:0000256" key="2">
    <source>
        <dbReference type="ARBA" id="ARBA00022448"/>
    </source>
</evidence>
<feature type="transmembrane region" description="Helical" evidence="7">
    <location>
        <begin position="119"/>
        <end position="139"/>
    </location>
</feature>
<keyword evidence="5 7" id="KW-1133">Transmembrane helix</keyword>
<evidence type="ECO:0000256" key="4">
    <source>
        <dbReference type="ARBA" id="ARBA00022692"/>
    </source>
</evidence>
<keyword evidence="3" id="KW-1003">Cell membrane</keyword>
<evidence type="ECO:0000256" key="7">
    <source>
        <dbReference type="SAM" id="Phobius"/>
    </source>
</evidence>
<keyword evidence="4 7" id="KW-0812">Transmembrane</keyword>